<sequence length="209" mass="23920">MRISKVWQWIQDKKTNTIRKWRSAFIGGGTASTFEGGQRFFASELEVPESTLKPIGGSFNVLTRPQSDKMPRKKDYKKRRASEKYFSGKEPLIVKDDWEQDNFSDDPPLLESSYQNFDLLYDNYPGLDDYNEAGPSYINHGDVYDDFDEELLLKVSPPRKKTSAVGSAPGLTIKDNGRRVSEASVSESEPGYEKRKKLRFNIPQVGYRT</sequence>
<organism evidence="1 2">
    <name type="scientific">Panagrolaimus sp. JU765</name>
    <dbReference type="NCBI Taxonomy" id="591449"/>
    <lineage>
        <taxon>Eukaryota</taxon>
        <taxon>Metazoa</taxon>
        <taxon>Ecdysozoa</taxon>
        <taxon>Nematoda</taxon>
        <taxon>Chromadorea</taxon>
        <taxon>Rhabditida</taxon>
        <taxon>Tylenchina</taxon>
        <taxon>Panagrolaimomorpha</taxon>
        <taxon>Panagrolaimoidea</taxon>
        <taxon>Panagrolaimidae</taxon>
        <taxon>Panagrolaimus</taxon>
    </lineage>
</organism>
<dbReference type="Proteomes" id="UP000887576">
    <property type="component" value="Unplaced"/>
</dbReference>
<accession>A0AC34PW76</accession>
<evidence type="ECO:0000313" key="1">
    <source>
        <dbReference type="Proteomes" id="UP000887576"/>
    </source>
</evidence>
<proteinExistence type="predicted"/>
<protein>
    <submittedName>
        <fullName evidence="2">Uncharacterized protein</fullName>
    </submittedName>
</protein>
<reference evidence="2" key="1">
    <citation type="submission" date="2022-11" db="UniProtKB">
        <authorList>
            <consortium name="WormBaseParasite"/>
        </authorList>
    </citation>
    <scope>IDENTIFICATION</scope>
</reference>
<name>A0AC34PW76_9BILA</name>
<dbReference type="WBParaSite" id="JU765_v2.g10502.t1">
    <property type="protein sequence ID" value="JU765_v2.g10502.t1"/>
    <property type="gene ID" value="JU765_v2.g10502"/>
</dbReference>
<evidence type="ECO:0000313" key="2">
    <source>
        <dbReference type="WBParaSite" id="JU765_v2.g10502.t1"/>
    </source>
</evidence>